<dbReference type="Gene3D" id="3.40.50.300">
    <property type="entry name" value="P-loop containing nucleotide triphosphate hydrolases"/>
    <property type="match status" value="2"/>
</dbReference>
<evidence type="ECO:0000259" key="1">
    <source>
        <dbReference type="PROSITE" id="PS51192"/>
    </source>
</evidence>
<dbReference type="InterPro" id="IPR005114">
    <property type="entry name" value="Helicase_assoc"/>
</dbReference>
<proteinExistence type="predicted"/>
<gene>
    <name evidence="3" type="ORF">PKOR_16370</name>
</gene>
<dbReference type="Proteomes" id="UP000033109">
    <property type="component" value="Chromosome"/>
</dbReference>
<evidence type="ECO:0000313" key="3">
    <source>
        <dbReference type="EMBL" id="AKD04374.1"/>
    </source>
</evidence>
<dbReference type="SUPFAM" id="SSF52540">
    <property type="entry name" value="P-loop containing nucleoside triphosphate hydrolases"/>
    <property type="match status" value="1"/>
</dbReference>
<dbReference type="SMART" id="SM00490">
    <property type="entry name" value="HELICc"/>
    <property type="match status" value="1"/>
</dbReference>
<dbReference type="Pfam" id="PF13156">
    <property type="entry name" value="Mrr_cat_2"/>
    <property type="match status" value="1"/>
</dbReference>
<dbReference type="EMBL" id="CP009621">
    <property type="protein sequence ID" value="AKD04374.1"/>
    <property type="molecule type" value="Genomic_DNA"/>
</dbReference>
<dbReference type="InterPro" id="IPR006935">
    <property type="entry name" value="Helicase/UvrB_N"/>
</dbReference>
<sequence length="1175" mass="136373">MKQRKCLQMNNHEKLLSNVVEGKRSWAEVKSVLSEYNVHDSQAGKKDTRGGKLFEVFTKYYFLASPTESCNFRNVWLFEETPILVRKKLNLGSVDYGVDLVLEDAHSNYWVVQCKFRNDETSSLNWSSDKIANLFAYCPDAYGYIVFSNAANLDAVSRTRYSNRFSFYSAADLYALEKHTILEICRRLTGQPPKARKHLEPLPHQLEAINSCVKRFEHEERGQLILPCGAGKTLTALWIKEKLNSHNTLVLVPSLALLRQLKNDWAKERITSYQYLCVCSEDTINQDVDGDDTTVTNTYELGINVTTDPAEIKQFLLIGEEERVIFSTYHSLSSISEAICGTSFQFDLIFCDEAHKTAGVGMNKFSLVHDNTKVPSQRRLYATATPRIVKESLKKKLGEDLKYAYDMNDPETFGEEFYRMTFKEAIESDILVDYKIIAIGVKDAELKKYIDERRFVDTKVTVDEMANNYALEHIMSRYGASHALTFHSRVALAENFSTRHRNLFPDTIAYSVNGKQTTSHRNLVLEEFKRSEKAVVSNARCLTEGVDVPTIDLVYFCDPKSSKVDIVQAVGRALRKNRINPDSKKEGLVVVPVFHSDRDSVGESISNSSFKNLLQVIRSLCDQDERLQDEINRLALGKGRRNSGKISIEDAFFSEEQGVILLEGFEQKLKDSLFGQIVERASNNWDLFFLQLQEYISEHNEYPNEKESPELYRWVAQQRVRRKSGALKNEEIRKLDSIDFIWDQQEWKWNRMYEELVNYAVSNEFEPSKEEEPELYKWYKVVKAQVAKGKLRKDRLERFNRIAFSGSSIDRKWASQYERLVQFRKQNPERWPRYDRNHTGSEESKLGVFCQMVRKGFKNNDLSTYWFDMLAKIDFSFEGGADTWNRYYNEVKEQIASKDKLSVDDIGVNAYTWLTRNHKKLQEGSLSDGRAKKIQELGLDRFFITWDEVFDRVRLFVEVNGRTPTYKADKQLYSWLQSQRTRYQNGNLHPEQIEKLGSVKFDLEGQGKEANEQKWLYKLDSYQSFLEQNGREPSYFNGEGEKQLYNWAAAQRAAMAGNLRNRKPLSEFRVERLNAINFNWVGEGRKGANWNDKFKEFRDFVSREGLQNLPSIVDGKPFGIYRWWYRQITAYKQGNLDQGQVECFLELGINLAKVVGVEETDDKARRYEGRVVEVT</sequence>
<keyword evidence="4" id="KW-1185">Reference proteome</keyword>
<dbReference type="InterPro" id="IPR027417">
    <property type="entry name" value="P-loop_NTPase"/>
</dbReference>
<dbReference type="PATRIC" id="fig|400092.3.peg.3589"/>
<dbReference type="KEGG" id="pko:PKOR_16370"/>
<reference evidence="3 4" key="1">
    <citation type="journal article" date="2015" name="Sci. Rep.">
        <title>Unraveling adaptation of Pontibacter korlensis to radiation and infertility in desert through complete genome and comparative transcriptomic analysis.</title>
        <authorList>
            <person name="Dai J."/>
            <person name="Dai W."/>
            <person name="Qiu C."/>
            <person name="Yang Z."/>
            <person name="Zhang Y."/>
            <person name="Zhou M."/>
            <person name="Zhang L."/>
            <person name="Fang C."/>
            <person name="Gao Q."/>
            <person name="Yang Q."/>
            <person name="Li X."/>
            <person name="Wang Z."/>
            <person name="Wang Z."/>
            <person name="Jia Z."/>
            <person name="Chen X."/>
        </authorList>
    </citation>
    <scope>NUCLEOTIDE SEQUENCE [LARGE SCALE GENOMIC DNA]</scope>
    <source>
        <strain evidence="3 4">X14-1T</strain>
    </source>
</reference>
<dbReference type="GO" id="GO:0005524">
    <property type="term" value="F:ATP binding"/>
    <property type="evidence" value="ECO:0007669"/>
    <property type="project" value="InterPro"/>
</dbReference>
<evidence type="ECO:0000259" key="2">
    <source>
        <dbReference type="PROSITE" id="PS51194"/>
    </source>
</evidence>
<dbReference type="PROSITE" id="PS51194">
    <property type="entry name" value="HELICASE_CTER"/>
    <property type="match status" value="1"/>
</dbReference>
<dbReference type="REBASE" id="109424">
    <property type="entry name" value="PkoX141TORF16370P"/>
</dbReference>
<dbReference type="InterPro" id="IPR014001">
    <property type="entry name" value="Helicase_ATP-bd"/>
</dbReference>
<dbReference type="RefSeq" id="WP_046312157.1">
    <property type="nucleotide sequence ID" value="NZ_CBCSCY010000049.1"/>
</dbReference>
<dbReference type="Pfam" id="PF00271">
    <property type="entry name" value="Helicase_C"/>
    <property type="match status" value="1"/>
</dbReference>
<dbReference type="CDD" id="cd18785">
    <property type="entry name" value="SF2_C"/>
    <property type="match status" value="1"/>
</dbReference>
<dbReference type="GO" id="GO:0016787">
    <property type="term" value="F:hydrolase activity"/>
    <property type="evidence" value="ECO:0007669"/>
    <property type="project" value="InterPro"/>
</dbReference>
<evidence type="ECO:0000313" key="4">
    <source>
        <dbReference type="Proteomes" id="UP000033109"/>
    </source>
</evidence>
<dbReference type="Pfam" id="PF04851">
    <property type="entry name" value="ResIII"/>
    <property type="match status" value="1"/>
</dbReference>
<dbReference type="SMART" id="SM00487">
    <property type="entry name" value="DEXDc"/>
    <property type="match status" value="1"/>
</dbReference>
<feature type="domain" description="Helicase ATP-binding" evidence="1">
    <location>
        <begin position="213"/>
        <end position="404"/>
    </location>
</feature>
<dbReference type="OrthoDB" id="9759819at2"/>
<dbReference type="PANTHER" id="PTHR33418">
    <property type="entry name" value="HELICASE-ASSOCIATED"/>
    <property type="match status" value="1"/>
</dbReference>
<dbReference type="PANTHER" id="PTHR33418:SF1">
    <property type="entry name" value="HELICASE-ASSOCIATED DOMAIN-CONTAINING PROTEIN"/>
    <property type="match status" value="1"/>
</dbReference>
<dbReference type="PROSITE" id="PS51192">
    <property type="entry name" value="HELICASE_ATP_BIND_1"/>
    <property type="match status" value="1"/>
</dbReference>
<dbReference type="Gene3D" id="6.10.140.530">
    <property type="match status" value="4"/>
</dbReference>
<dbReference type="InterPro" id="IPR001650">
    <property type="entry name" value="Helicase_C-like"/>
</dbReference>
<name>A0A0E3ZGT8_9BACT</name>
<dbReference type="HOGENOM" id="CLU_009677_0_0_10"/>
<dbReference type="InterPro" id="IPR039442">
    <property type="entry name" value="Mrr-like_dom"/>
</dbReference>
<evidence type="ECO:0008006" key="5">
    <source>
        <dbReference type="Google" id="ProtNLM"/>
    </source>
</evidence>
<dbReference type="AlphaFoldDB" id="A0A0E3ZGT8"/>
<accession>A0A0E3ZGT8</accession>
<feature type="domain" description="Helicase C-terminal" evidence="2">
    <location>
        <begin position="440"/>
        <end position="635"/>
    </location>
</feature>
<dbReference type="Pfam" id="PF03457">
    <property type="entry name" value="HA"/>
    <property type="match status" value="2"/>
</dbReference>
<dbReference type="GO" id="GO:0003677">
    <property type="term" value="F:DNA binding"/>
    <property type="evidence" value="ECO:0007669"/>
    <property type="project" value="InterPro"/>
</dbReference>
<protein>
    <recommendedName>
        <fullName evidence="5">Helicase</fullName>
    </recommendedName>
</protein>
<organism evidence="3 4">
    <name type="scientific">Pontibacter korlensis</name>
    <dbReference type="NCBI Taxonomy" id="400092"/>
    <lineage>
        <taxon>Bacteria</taxon>
        <taxon>Pseudomonadati</taxon>
        <taxon>Bacteroidota</taxon>
        <taxon>Cytophagia</taxon>
        <taxon>Cytophagales</taxon>
        <taxon>Hymenobacteraceae</taxon>
        <taxon>Pontibacter</taxon>
    </lineage>
</organism>